<dbReference type="RefSeq" id="WP_186886893.1">
    <property type="nucleotide sequence ID" value="NZ_JACONZ010000001.1"/>
</dbReference>
<evidence type="ECO:0000256" key="3">
    <source>
        <dbReference type="SAM" id="Phobius"/>
    </source>
</evidence>
<feature type="transmembrane region" description="Helical" evidence="3">
    <location>
        <begin position="423"/>
        <end position="440"/>
    </location>
</feature>
<keyword evidence="3" id="KW-1133">Transmembrane helix</keyword>
<sequence>MKVLLLNGSPRGEGSGTLRLARAFLDGLQSVCDAEIGTIHLIEKKILPCRGCFGCWTKTPGRCVQRDDMDALLPLYRQAELVVWCLPLYYFGMPAHAKAFLDRLLPSNLPRMDPRPEGGVGHPPRWPELQRQRHLLVSTCGFCARQNNYEALEKQFELAFGGAEGRLTEILCPEGELFRVPQLRGRTGAYLGLLQKAGQEFGRGGIAADTRAALEELLFPPDVFIKMADASWEIAGEPEAESEALRFTRQMAALYDPESWPGKDLVLEMAYTDKGEAFQLRLGREEAAVCADKADFAPYTARVETPLQLWRQIGAGEADPMQALAEHRYRIFGDLSFMSRWDDFFSGGAAAPAAGEKRASSADVQGESRKSPSFALLLLPWIVFSCAQSAGALAGAAVTLAACLLLLPAALRWQLTPFDAAEGVLLGAFSAAVLLLGAGWEPWLRALATLGYALLWLGTGLFARVPLTAWYSSREFGGRRAWANPLFLRTNRILTLVWGIYFLLSAALPLWAARAGAAPLAMALAGQLAPLPLTAFTLWFQRWYPACAARGRDK</sequence>
<proteinExistence type="predicted"/>
<feature type="domain" description="NADPH-dependent FMN reductase-like" evidence="4">
    <location>
        <begin position="1"/>
        <end position="104"/>
    </location>
</feature>
<keyword evidence="3" id="KW-0812">Transmembrane</keyword>
<protein>
    <submittedName>
        <fullName evidence="5">Flavodoxin family protein</fullName>
    </submittedName>
</protein>
<dbReference type="Proteomes" id="UP000659630">
    <property type="component" value="Unassembled WGS sequence"/>
</dbReference>
<feature type="transmembrane region" description="Helical" evidence="3">
    <location>
        <begin position="452"/>
        <end position="472"/>
    </location>
</feature>
<evidence type="ECO:0000256" key="1">
    <source>
        <dbReference type="ARBA" id="ARBA00022630"/>
    </source>
</evidence>
<evidence type="ECO:0000313" key="5">
    <source>
        <dbReference type="EMBL" id="MBC5580548.1"/>
    </source>
</evidence>
<accession>A0A923I592</accession>
<dbReference type="SUPFAM" id="SSF52218">
    <property type="entry name" value="Flavoproteins"/>
    <property type="match status" value="1"/>
</dbReference>
<dbReference type="InterPro" id="IPR036527">
    <property type="entry name" value="SCP2_sterol-bd_dom_sf"/>
</dbReference>
<evidence type="ECO:0000259" key="4">
    <source>
        <dbReference type="Pfam" id="PF03358"/>
    </source>
</evidence>
<keyword evidence="6" id="KW-1185">Reference proteome</keyword>
<keyword evidence="2" id="KW-0288">FMN</keyword>
<dbReference type="GO" id="GO:0016491">
    <property type="term" value="F:oxidoreductase activity"/>
    <property type="evidence" value="ECO:0007669"/>
    <property type="project" value="InterPro"/>
</dbReference>
<feature type="transmembrane region" description="Helical" evidence="3">
    <location>
        <begin position="518"/>
        <end position="540"/>
    </location>
</feature>
<dbReference type="InterPro" id="IPR029039">
    <property type="entry name" value="Flavoprotein-like_sf"/>
</dbReference>
<reference evidence="5" key="1">
    <citation type="submission" date="2020-08" db="EMBL/GenBank/DDBJ databases">
        <title>Genome public.</title>
        <authorList>
            <person name="Liu C."/>
            <person name="Sun Q."/>
        </authorList>
    </citation>
    <scope>NUCLEOTIDE SEQUENCE</scope>
    <source>
        <strain evidence="5">BX8</strain>
    </source>
</reference>
<gene>
    <name evidence="5" type="ORF">H8S23_03415</name>
</gene>
<comment type="caution">
    <text evidence="5">The sequence shown here is derived from an EMBL/GenBank/DDBJ whole genome shotgun (WGS) entry which is preliminary data.</text>
</comment>
<dbReference type="SUPFAM" id="SSF55718">
    <property type="entry name" value="SCP-like"/>
    <property type="match status" value="1"/>
</dbReference>
<dbReference type="AlphaFoldDB" id="A0A923I592"/>
<organism evidence="5 6">
    <name type="scientific">Anaerofilum hominis</name>
    <dbReference type="NCBI Taxonomy" id="2763016"/>
    <lineage>
        <taxon>Bacteria</taxon>
        <taxon>Bacillati</taxon>
        <taxon>Bacillota</taxon>
        <taxon>Clostridia</taxon>
        <taxon>Eubacteriales</taxon>
        <taxon>Oscillospiraceae</taxon>
        <taxon>Anaerofilum</taxon>
    </lineage>
</organism>
<evidence type="ECO:0000313" key="6">
    <source>
        <dbReference type="Proteomes" id="UP000659630"/>
    </source>
</evidence>
<name>A0A923I592_9FIRM</name>
<evidence type="ECO:0000256" key="2">
    <source>
        <dbReference type="ARBA" id="ARBA00022643"/>
    </source>
</evidence>
<keyword evidence="3" id="KW-0472">Membrane</keyword>
<dbReference type="InterPro" id="IPR051796">
    <property type="entry name" value="ISF_SsuE-like"/>
</dbReference>
<feature type="transmembrane region" description="Helical" evidence="3">
    <location>
        <begin position="493"/>
        <end position="512"/>
    </location>
</feature>
<dbReference type="InterPro" id="IPR005025">
    <property type="entry name" value="FMN_Rdtase-like_dom"/>
</dbReference>
<keyword evidence="1" id="KW-0285">Flavoprotein</keyword>
<feature type="transmembrane region" description="Helical" evidence="3">
    <location>
        <begin position="378"/>
        <end position="411"/>
    </location>
</feature>
<dbReference type="PANTHER" id="PTHR43278">
    <property type="entry name" value="NAD(P)H-DEPENDENT FMN-CONTAINING OXIDOREDUCTASE YWQN-RELATED"/>
    <property type="match status" value="1"/>
</dbReference>
<dbReference type="Gene3D" id="3.40.50.360">
    <property type="match status" value="1"/>
</dbReference>
<dbReference type="EMBL" id="JACONZ010000001">
    <property type="protein sequence ID" value="MBC5580548.1"/>
    <property type="molecule type" value="Genomic_DNA"/>
</dbReference>
<dbReference type="Pfam" id="PF03358">
    <property type="entry name" value="FMN_red"/>
    <property type="match status" value="1"/>
</dbReference>
<dbReference type="PANTHER" id="PTHR43278:SF2">
    <property type="entry name" value="IRON-SULFUR FLAVOPROTEIN"/>
    <property type="match status" value="1"/>
</dbReference>